<dbReference type="Proteomes" id="UP000004310">
    <property type="component" value="Unassembled WGS sequence"/>
</dbReference>
<dbReference type="EMBL" id="AATP01000009">
    <property type="protein sequence ID" value="EAU40152.1"/>
    <property type="molecule type" value="Genomic_DNA"/>
</dbReference>
<evidence type="ECO:0000313" key="3">
    <source>
        <dbReference type="Proteomes" id="UP000004310"/>
    </source>
</evidence>
<proteinExistence type="predicted"/>
<keyword evidence="3" id="KW-1185">Reference proteome</keyword>
<dbReference type="HOGENOM" id="CLU_893576_0_0_5"/>
<dbReference type="STRING" id="217511.GCA_001463845_01014"/>
<comment type="caution">
    <text evidence="2">The sequence shown here is derived from an EMBL/GenBank/DDBJ whole genome shotgun (WGS) entry which is preliminary data.</text>
</comment>
<protein>
    <submittedName>
        <fullName evidence="2">Uncharacterized protein</fullName>
    </submittedName>
</protein>
<evidence type="ECO:0000256" key="1">
    <source>
        <dbReference type="SAM" id="MobiDB-lite"/>
    </source>
</evidence>
<feature type="region of interest" description="Disordered" evidence="1">
    <location>
        <begin position="1"/>
        <end position="23"/>
    </location>
</feature>
<organism evidence="2 3">
    <name type="scientific">Fulvimarina pelagi HTCC2506</name>
    <dbReference type="NCBI Taxonomy" id="314231"/>
    <lineage>
        <taxon>Bacteria</taxon>
        <taxon>Pseudomonadati</taxon>
        <taxon>Pseudomonadota</taxon>
        <taxon>Alphaproteobacteria</taxon>
        <taxon>Hyphomicrobiales</taxon>
        <taxon>Aurantimonadaceae</taxon>
        <taxon>Fulvimarina</taxon>
    </lineage>
</organism>
<reference evidence="2 3" key="1">
    <citation type="journal article" date="2010" name="J. Bacteriol.">
        <title>Genome sequence of Fulvimarina pelagi HTCC2506T, a Mn(II)-oxidizing alphaproteobacterium possessing an aerobic anoxygenic photosynthetic gene cluster and Xanthorhodopsin.</title>
        <authorList>
            <person name="Kang I."/>
            <person name="Oh H.M."/>
            <person name="Lim S.I."/>
            <person name="Ferriera S."/>
            <person name="Giovannoni S.J."/>
            <person name="Cho J.C."/>
        </authorList>
    </citation>
    <scope>NUCLEOTIDE SEQUENCE [LARGE SCALE GENOMIC DNA]</scope>
    <source>
        <strain evidence="2 3">HTCC2506</strain>
    </source>
</reference>
<gene>
    <name evidence="2" type="ORF">FP2506_11367</name>
</gene>
<accession>Q0FZ06</accession>
<dbReference type="AlphaFoldDB" id="Q0FZ06"/>
<name>Q0FZ06_9HYPH</name>
<dbReference type="RefSeq" id="WP_007067408.1">
    <property type="nucleotide sequence ID" value="NZ_DS022272.1"/>
</dbReference>
<sequence length="311" mass="33075">MPVLDQTPEGVPLPHPDNSPRSVDVGRIRDALILLSQREGTVGTRIATAVDTAIAELKAGAPAAYDTLIEVADKLADQDDVIASLFTAIGDKAAASALAAHLADTNDPHRIASAIRDGVPASFDTLNKLHNAKMSKSQNLNDVSDKAVARANLDLDGLKVIDAGRVALNGNSTSTNTAYAAHATEPFYIDSEEGDFLEVTFSCNLYVDVNGAIRDDGGSAIVLKVFDGTDYVIPVNGMHSTVLHSNPGSSTDQALRGIAYLSAFLDASYKRPSEPTRWYLRPYFYATYSGNVASVNGASAIYRVYKDLRGA</sequence>
<evidence type="ECO:0000313" key="2">
    <source>
        <dbReference type="EMBL" id="EAU40152.1"/>
    </source>
</evidence>